<dbReference type="AlphaFoldDB" id="A0AA40FGK5"/>
<organism evidence="2 3">
    <name type="scientific">Melipona bicolor</name>
    <dbReference type="NCBI Taxonomy" id="60889"/>
    <lineage>
        <taxon>Eukaryota</taxon>
        <taxon>Metazoa</taxon>
        <taxon>Ecdysozoa</taxon>
        <taxon>Arthropoda</taxon>
        <taxon>Hexapoda</taxon>
        <taxon>Insecta</taxon>
        <taxon>Pterygota</taxon>
        <taxon>Neoptera</taxon>
        <taxon>Endopterygota</taxon>
        <taxon>Hymenoptera</taxon>
        <taxon>Apocrita</taxon>
        <taxon>Aculeata</taxon>
        <taxon>Apoidea</taxon>
        <taxon>Anthophila</taxon>
        <taxon>Apidae</taxon>
        <taxon>Melipona</taxon>
    </lineage>
</organism>
<evidence type="ECO:0000313" key="2">
    <source>
        <dbReference type="EMBL" id="KAK1118647.1"/>
    </source>
</evidence>
<evidence type="ECO:0000256" key="1">
    <source>
        <dbReference type="SAM" id="MobiDB-lite"/>
    </source>
</evidence>
<gene>
    <name evidence="2" type="ORF">K0M31_014951</name>
</gene>
<sequence length="71" mass="7885">MEEKKSGRVEALLRRIRVDDAVTFARHLSRFCASGQEGLAGIHPRSSHVSGNVPGPSGHTLSKRRWLQRPP</sequence>
<dbReference type="Proteomes" id="UP001177670">
    <property type="component" value="Unassembled WGS sequence"/>
</dbReference>
<feature type="region of interest" description="Disordered" evidence="1">
    <location>
        <begin position="42"/>
        <end position="71"/>
    </location>
</feature>
<dbReference type="EMBL" id="JAHYIQ010000042">
    <property type="protein sequence ID" value="KAK1118647.1"/>
    <property type="molecule type" value="Genomic_DNA"/>
</dbReference>
<protein>
    <submittedName>
        <fullName evidence="2">Uncharacterized protein</fullName>
    </submittedName>
</protein>
<proteinExistence type="predicted"/>
<accession>A0AA40FGK5</accession>
<feature type="compositionally biased region" description="Basic residues" evidence="1">
    <location>
        <begin position="61"/>
        <end position="71"/>
    </location>
</feature>
<name>A0AA40FGK5_9HYME</name>
<comment type="caution">
    <text evidence="2">The sequence shown here is derived from an EMBL/GenBank/DDBJ whole genome shotgun (WGS) entry which is preliminary data.</text>
</comment>
<reference evidence="2" key="1">
    <citation type="submission" date="2021-10" db="EMBL/GenBank/DDBJ databases">
        <title>Melipona bicolor Genome sequencing and assembly.</title>
        <authorList>
            <person name="Araujo N.S."/>
            <person name="Arias M.C."/>
        </authorList>
    </citation>
    <scope>NUCLEOTIDE SEQUENCE</scope>
    <source>
        <strain evidence="2">USP_2M_L1-L4_2017</strain>
        <tissue evidence="2">Whole body</tissue>
    </source>
</reference>
<evidence type="ECO:0000313" key="3">
    <source>
        <dbReference type="Proteomes" id="UP001177670"/>
    </source>
</evidence>
<keyword evidence="3" id="KW-1185">Reference proteome</keyword>